<protein>
    <submittedName>
        <fullName evidence="2">Uncharacterized protein</fullName>
    </submittedName>
</protein>
<evidence type="ECO:0000313" key="3">
    <source>
        <dbReference type="Proteomes" id="UP001307849"/>
    </source>
</evidence>
<dbReference type="AlphaFoldDB" id="A0AAN8RVA0"/>
<accession>A0AAN8RVA0</accession>
<organism evidence="2 3">
    <name type="scientific">Arthrobotrys conoides</name>
    <dbReference type="NCBI Taxonomy" id="74498"/>
    <lineage>
        <taxon>Eukaryota</taxon>
        <taxon>Fungi</taxon>
        <taxon>Dikarya</taxon>
        <taxon>Ascomycota</taxon>
        <taxon>Pezizomycotina</taxon>
        <taxon>Orbiliomycetes</taxon>
        <taxon>Orbiliales</taxon>
        <taxon>Orbiliaceae</taxon>
        <taxon>Arthrobotrys</taxon>
    </lineage>
</organism>
<evidence type="ECO:0000256" key="1">
    <source>
        <dbReference type="SAM" id="MobiDB-lite"/>
    </source>
</evidence>
<keyword evidence="3" id="KW-1185">Reference proteome</keyword>
<evidence type="ECO:0000313" key="2">
    <source>
        <dbReference type="EMBL" id="KAK6506164.1"/>
    </source>
</evidence>
<name>A0AAN8RVA0_9PEZI</name>
<proteinExistence type="predicted"/>
<sequence length="191" mass="21175">MLVMNSSVNQQGTSSSSPARYTLLIAPPNLNPPTTTTTTTTTSQTSPNPPEMSNQSISSSPEMSNQSPSLYKLIILRNDLQRDDWKDATISIFDTNEDPTPENHPLLLFQLANYSSAALRFLEQVVERVNNSPLLEGTGCKYCPSAAVRYDTDPHGHHRGVILKLMNIERDFRDYSRGRDEPPSYTGSASQ</sequence>
<dbReference type="EMBL" id="JAVHJM010000009">
    <property type="protein sequence ID" value="KAK6506164.1"/>
    <property type="molecule type" value="Genomic_DNA"/>
</dbReference>
<feature type="region of interest" description="Disordered" evidence="1">
    <location>
        <begin position="23"/>
        <end position="65"/>
    </location>
</feature>
<feature type="compositionally biased region" description="Low complexity" evidence="1">
    <location>
        <begin position="32"/>
        <end position="65"/>
    </location>
</feature>
<comment type="caution">
    <text evidence="2">The sequence shown here is derived from an EMBL/GenBank/DDBJ whole genome shotgun (WGS) entry which is preliminary data.</text>
</comment>
<reference evidence="2 3" key="1">
    <citation type="submission" date="2019-10" db="EMBL/GenBank/DDBJ databases">
        <authorList>
            <person name="Palmer J.M."/>
        </authorList>
    </citation>
    <scope>NUCLEOTIDE SEQUENCE [LARGE SCALE GENOMIC DNA]</scope>
    <source>
        <strain evidence="2 3">TWF506</strain>
    </source>
</reference>
<gene>
    <name evidence="2" type="ORF">TWF506_011085</name>
</gene>
<dbReference type="Proteomes" id="UP001307849">
    <property type="component" value="Unassembled WGS sequence"/>
</dbReference>